<feature type="compositionally biased region" description="Polar residues" evidence="11">
    <location>
        <begin position="1110"/>
        <end position="1124"/>
    </location>
</feature>
<feature type="domain" description="Transient receptor ion channel" evidence="13">
    <location>
        <begin position="192"/>
        <end position="254"/>
    </location>
</feature>
<evidence type="ECO:0000256" key="3">
    <source>
        <dbReference type="ARBA" id="ARBA00022692"/>
    </source>
</evidence>
<evidence type="ECO:0000313" key="14">
    <source>
        <dbReference type="EMBL" id="CAL8109850.1"/>
    </source>
</evidence>
<dbReference type="SMART" id="SM01420">
    <property type="entry name" value="TRP_2"/>
    <property type="match status" value="1"/>
</dbReference>
<evidence type="ECO:0000256" key="11">
    <source>
        <dbReference type="SAM" id="MobiDB-lite"/>
    </source>
</evidence>
<keyword evidence="7" id="KW-0406">Ion transport</keyword>
<feature type="region of interest" description="Disordered" evidence="11">
    <location>
        <begin position="900"/>
        <end position="1145"/>
    </location>
</feature>
<evidence type="ECO:0000256" key="6">
    <source>
        <dbReference type="ARBA" id="ARBA00023043"/>
    </source>
</evidence>
<dbReference type="SMART" id="SM00248">
    <property type="entry name" value="ANK"/>
    <property type="match status" value="2"/>
</dbReference>
<evidence type="ECO:0000256" key="1">
    <source>
        <dbReference type="ARBA" id="ARBA00004141"/>
    </source>
</evidence>
<keyword evidence="5 12" id="KW-1133">Transmembrane helix</keyword>
<feature type="transmembrane region" description="Helical" evidence="12">
    <location>
        <begin position="636"/>
        <end position="652"/>
    </location>
</feature>
<feature type="compositionally biased region" description="Low complexity" evidence="11">
    <location>
        <begin position="1079"/>
        <end position="1097"/>
    </location>
</feature>
<keyword evidence="3 12" id="KW-0812">Transmembrane</keyword>
<dbReference type="Pfam" id="PF08344">
    <property type="entry name" value="TRP_2"/>
    <property type="match status" value="1"/>
</dbReference>
<keyword evidence="6 10" id="KW-0040">ANK repeat</keyword>
<feature type="compositionally biased region" description="Polar residues" evidence="11">
    <location>
        <begin position="906"/>
        <end position="917"/>
    </location>
</feature>
<dbReference type="PANTHER" id="PTHR10117:SF47">
    <property type="entry name" value="TRANSIENT-RECEPTOR-POTENTIAL-LIKE PROTEIN"/>
    <property type="match status" value="1"/>
</dbReference>
<evidence type="ECO:0000256" key="5">
    <source>
        <dbReference type="ARBA" id="ARBA00022989"/>
    </source>
</evidence>
<dbReference type="PRINTS" id="PR01097">
    <property type="entry name" value="TRNSRECEPTRP"/>
</dbReference>
<dbReference type="Pfam" id="PF12796">
    <property type="entry name" value="Ank_2"/>
    <property type="match status" value="1"/>
</dbReference>
<dbReference type="InterPro" id="IPR036770">
    <property type="entry name" value="Ankyrin_rpt-contain_sf"/>
</dbReference>
<keyword evidence="15" id="KW-1185">Reference proteome</keyword>
<feature type="transmembrane region" description="Helical" evidence="12">
    <location>
        <begin position="389"/>
        <end position="410"/>
    </location>
</feature>
<dbReference type="PROSITE" id="PS50297">
    <property type="entry name" value="ANK_REP_REGION"/>
    <property type="match status" value="1"/>
</dbReference>
<accession>A0ABP1QU42</accession>
<sequence length="1268" mass="141427">MSRGSVGSIGKCENVCAEEGRSGKMDAIVKKGNVRMPNLPKNLNAEEKKYLLAVERGDLATVRRMLQKAIRDQSMDINCVDPLGRGALLMAIEAEHLAMVELLIVMGVKTLDALLHAIDREFVEAVELLLEHEELIHKDGELYSWENIDRDTATFTPEITPLILAAHRNNYEIVKILLDRGAQLPMPHDIRCGCNECIDGVRQDCLRHSASRINSYKALASPSLIALTSTDPLLTAFELSWELKQLSFSEKEFRVEYLDLRKRSQDFAVALLSHTRTSHELEVMLNFDPNIMTEDDDDVMDVHEPTDIHEGGLARLRLAINYKQKKFVSHSWVQQLLASIWYEGLPGFRQKGGLGKGMEVAKVIALAPFYCFIYMLAPHSATGRLIRKPFMKFLIQTSSYLFFLLLLILVSQRVEEQLVDWVESVKMGNDPDFHLQRKQHRGNPPRCLEILVVMYVIGFIWEEARELCREGFTVYVTNMWNAIDFLRNSTYVVVVFLRAWAYIQQRQEIAIDPKKAYIPREDWDDYDPQLIAEGLFAAANIFSALKLVHTSSINPHLGPLQISLGRMMVDILKFFFFYSLVLFAFACGLNQLLWYYADLEKDKCYSLPGGLPDWKSNGEACMKWRRFGNLFESSQSLFWASFGMVGLADFELTGIKSYTRFWGLLMFGSYSVINVIVLLNLLIAMMSNSYAMITEKADTEWKFARTKLWLSYFDEDSTLPSPFNLIPTPKQIKRLLGRIIAGGKSGKSNSKAKEARLVELREQAREYTAVMRALVWRYVSGMHQTKEEESVVTEDDVNEVKGEISALRCDLVEMFRNNGMNVTGLAQKQMAQSRKTREWERRLFRGFQVAPAAGDENIMLNVQAGYGQDDNGGNETGTDKFRKMARLALLNRDRLACPPTHLSHIGRSNSSESFKSRQSLKKAMDAAKKIVDKTSNPSPIPPTPEPNQDDKNKLSFGPSASSTANDRKNSTLSMVAESCRSITPTPSLKESGEFASSESQDNEQQENPVPPPPPPPPTLDMNLMDEPLPDNINLVKPTSPQGKLKNSSPPTEKNQGTPCKTPSPKLSRELGRISKSYPDVTDVSSTSSTGGNDTTISMENETRSTDSPKKSSGFSTPSRLSCKSGSVDMNVELPPDKKGSPTPSYKLLERQPTLEMDSQIILNAGNLRVDTPFVPVECVDDNVPLITSEPRGSSASSTSSVTVIPTISTSVSPAPTASSSAGVAEVSSQGAASSSLSPSSANMTLPIVGQRIDDVKTIKRPKPGGSWF</sequence>
<dbReference type="InterPro" id="IPR002153">
    <property type="entry name" value="TRPC_channel"/>
</dbReference>
<proteinExistence type="predicted"/>
<dbReference type="PROSITE" id="PS50088">
    <property type="entry name" value="ANK_REPEAT"/>
    <property type="match status" value="1"/>
</dbReference>
<comment type="subcellular location">
    <subcellularLocation>
        <location evidence="1">Membrane</location>
        <topology evidence="1">Multi-pass membrane protein</topology>
    </subcellularLocation>
</comment>
<dbReference type="SUPFAM" id="SSF48403">
    <property type="entry name" value="Ankyrin repeat"/>
    <property type="match status" value="1"/>
</dbReference>
<keyword evidence="8 12" id="KW-0472">Membrane</keyword>
<evidence type="ECO:0000259" key="13">
    <source>
        <dbReference type="SMART" id="SM01420"/>
    </source>
</evidence>
<evidence type="ECO:0000256" key="10">
    <source>
        <dbReference type="PROSITE-ProRule" id="PRU00023"/>
    </source>
</evidence>
<name>A0ABP1QU42_9HEXA</name>
<feature type="region of interest" description="Disordered" evidence="11">
    <location>
        <begin position="1226"/>
        <end position="1268"/>
    </location>
</feature>
<dbReference type="EMBL" id="CAXLJM020000042">
    <property type="protein sequence ID" value="CAL8109850.1"/>
    <property type="molecule type" value="Genomic_DNA"/>
</dbReference>
<dbReference type="NCBIfam" id="TIGR00870">
    <property type="entry name" value="trp"/>
    <property type="match status" value="1"/>
</dbReference>
<dbReference type="PANTHER" id="PTHR10117">
    <property type="entry name" value="TRANSIENT RECEPTOR POTENTIAL CHANNEL"/>
    <property type="match status" value="1"/>
</dbReference>
<dbReference type="Gene3D" id="1.25.40.20">
    <property type="entry name" value="Ankyrin repeat-containing domain"/>
    <property type="match status" value="1"/>
</dbReference>
<dbReference type="Proteomes" id="UP001642540">
    <property type="component" value="Unassembled WGS sequence"/>
</dbReference>
<evidence type="ECO:0000256" key="4">
    <source>
        <dbReference type="ARBA" id="ARBA00022737"/>
    </source>
</evidence>
<feature type="repeat" description="ANK" evidence="10">
    <location>
        <begin position="157"/>
        <end position="189"/>
    </location>
</feature>
<keyword evidence="2" id="KW-0813">Transport</keyword>
<evidence type="ECO:0000256" key="9">
    <source>
        <dbReference type="ARBA" id="ARBA00023303"/>
    </source>
</evidence>
<feature type="transmembrane region" description="Helical" evidence="12">
    <location>
        <begin position="664"/>
        <end position="686"/>
    </location>
</feature>
<dbReference type="InterPro" id="IPR013555">
    <property type="entry name" value="TRP_dom"/>
</dbReference>
<feature type="compositionally biased region" description="Polar residues" evidence="11">
    <location>
        <begin position="1036"/>
        <end position="1060"/>
    </location>
</feature>
<feature type="compositionally biased region" description="Basic and acidic residues" evidence="11">
    <location>
        <begin position="922"/>
        <end position="932"/>
    </location>
</feature>
<protein>
    <recommendedName>
        <fullName evidence="13">Transient receptor ion channel domain-containing protein</fullName>
    </recommendedName>
</protein>
<feature type="transmembrane region" description="Helical" evidence="12">
    <location>
        <begin position="575"/>
        <end position="597"/>
    </location>
</feature>
<feature type="compositionally biased region" description="Polar residues" evidence="11">
    <location>
        <begin position="980"/>
        <end position="999"/>
    </location>
</feature>
<organism evidence="14 15">
    <name type="scientific">Orchesella dallaii</name>
    <dbReference type="NCBI Taxonomy" id="48710"/>
    <lineage>
        <taxon>Eukaryota</taxon>
        <taxon>Metazoa</taxon>
        <taxon>Ecdysozoa</taxon>
        <taxon>Arthropoda</taxon>
        <taxon>Hexapoda</taxon>
        <taxon>Collembola</taxon>
        <taxon>Entomobryomorpha</taxon>
        <taxon>Entomobryoidea</taxon>
        <taxon>Orchesellidae</taxon>
        <taxon>Orchesellinae</taxon>
        <taxon>Orchesella</taxon>
    </lineage>
</organism>
<dbReference type="InterPro" id="IPR002110">
    <property type="entry name" value="Ankyrin_rpt"/>
</dbReference>
<reference evidence="14 15" key="1">
    <citation type="submission" date="2024-08" db="EMBL/GenBank/DDBJ databases">
        <authorList>
            <person name="Cucini C."/>
            <person name="Frati F."/>
        </authorList>
    </citation>
    <scope>NUCLEOTIDE SEQUENCE [LARGE SCALE GENOMIC DNA]</scope>
</reference>
<keyword evidence="9" id="KW-0407">Ion channel</keyword>
<feature type="compositionally biased region" description="Low complexity" evidence="11">
    <location>
        <begin position="1226"/>
        <end position="1241"/>
    </location>
</feature>
<dbReference type="InterPro" id="IPR005821">
    <property type="entry name" value="Ion_trans_dom"/>
</dbReference>
<keyword evidence="4" id="KW-0677">Repeat</keyword>
<comment type="caution">
    <text evidence="14">The sequence shown here is derived from an EMBL/GenBank/DDBJ whole genome shotgun (WGS) entry which is preliminary data.</text>
</comment>
<evidence type="ECO:0000256" key="2">
    <source>
        <dbReference type="ARBA" id="ARBA00022448"/>
    </source>
</evidence>
<evidence type="ECO:0000256" key="7">
    <source>
        <dbReference type="ARBA" id="ARBA00023065"/>
    </source>
</evidence>
<feature type="compositionally biased region" description="Basic and acidic residues" evidence="11">
    <location>
        <begin position="1100"/>
        <end position="1109"/>
    </location>
</feature>
<dbReference type="Pfam" id="PF00023">
    <property type="entry name" value="Ank"/>
    <property type="match status" value="1"/>
</dbReference>
<evidence type="ECO:0000313" key="15">
    <source>
        <dbReference type="Proteomes" id="UP001642540"/>
    </source>
</evidence>
<feature type="compositionally biased region" description="Pro residues" evidence="11">
    <location>
        <begin position="1008"/>
        <end position="1018"/>
    </location>
</feature>
<evidence type="ECO:0000256" key="8">
    <source>
        <dbReference type="ARBA" id="ARBA00023136"/>
    </source>
</evidence>
<dbReference type="Pfam" id="PF00520">
    <property type="entry name" value="Ion_trans"/>
    <property type="match status" value="1"/>
</dbReference>
<gene>
    <name evidence="14" type="ORF">ODALV1_LOCUS13745</name>
</gene>
<evidence type="ECO:0000256" key="12">
    <source>
        <dbReference type="SAM" id="Phobius"/>
    </source>
</evidence>